<dbReference type="RefSeq" id="XP_035349667.1">
    <property type="nucleotide sequence ID" value="XM_035493774.1"/>
</dbReference>
<evidence type="ECO:0000256" key="14">
    <source>
        <dbReference type="SAM" id="Phobius"/>
    </source>
</evidence>
<accession>A0A7H8RFZ8</accession>
<dbReference type="KEGG" id="trg:TRUGW13939_10664"/>
<keyword evidence="9 14" id="KW-1133">Transmembrane helix</keyword>
<feature type="region of interest" description="Disordered" evidence="13">
    <location>
        <begin position="261"/>
        <end position="430"/>
    </location>
</feature>
<keyword evidence="8" id="KW-0732">Signal</keyword>
<keyword evidence="12" id="KW-0449">Lipoprotein</keyword>
<keyword evidence="17" id="KW-1185">Reference proteome</keyword>
<evidence type="ECO:0000256" key="2">
    <source>
        <dbReference type="ARBA" id="ARBA00004589"/>
    </source>
</evidence>
<feature type="compositionally biased region" description="Low complexity" evidence="13">
    <location>
        <begin position="180"/>
        <end position="227"/>
    </location>
</feature>
<evidence type="ECO:0000256" key="9">
    <source>
        <dbReference type="ARBA" id="ARBA00022989"/>
    </source>
</evidence>
<evidence type="ECO:0000256" key="7">
    <source>
        <dbReference type="ARBA" id="ARBA00022692"/>
    </source>
</evidence>
<dbReference type="InterPro" id="IPR008427">
    <property type="entry name" value="Extracellular_membr_CFEM_dom"/>
</dbReference>
<keyword evidence="5" id="KW-0964">Secreted</keyword>
<feature type="compositionally biased region" description="Polar residues" evidence="13">
    <location>
        <begin position="416"/>
        <end position="430"/>
    </location>
</feature>
<protein>
    <recommendedName>
        <fullName evidence="15">CFEM domain-containing protein</fullName>
    </recommendedName>
</protein>
<organism evidence="16 17">
    <name type="scientific">Talaromyces rugulosus</name>
    <name type="common">Penicillium rugulosum</name>
    <dbReference type="NCBI Taxonomy" id="121627"/>
    <lineage>
        <taxon>Eukaryota</taxon>
        <taxon>Fungi</taxon>
        <taxon>Dikarya</taxon>
        <taxon>Ascomycota</taxon>
        <taxon>Pezizomycotina</taxon>
        <taxon>Eurotiomycetes</taxon>
        <taxon>Eurotiomycetidae</taxon>
        <taxon>Eurotiales</taxon>
        <taxon>Trichocomaceae</taxon>
        <taxon>Talaromyces</taxon>
        <taxon>Talaromyces sect. Islandici</taxon>
    </lineage>
</organism>
<evidence type="ECO:0000256" key="4">
    <source>
        <dbReference type="ARBA" id="ARBA00010031"/>
    </source>
</evidence>
<dbReference type="PANTHER" id="PTHR15549:SF33">
    <property type="entry name" value="MEMBRANE PROTEIN WSC4, PUTATIVE (AFU_ORTHOLOGUE AFUA_5G09020)-RELATED"/>
    <property type="match status" value="1"/>
</dbReference>
<evidence type="ECO:0000313" key="16">
    <source>
        <dbReference type="EMBL" id="QKX63493.1"/>
    </source>
</evidence>
<dbReference type="InterPro" id="IPR051694">
    <property type="entry name" value="Immunoregulatory_rcpt-like"/>
</dbReference>
<keyword evidence="11" id="KW-1015">Disulfide bond</keyword>
<dbReference type="EMBL" id="CP055903">
    <property type="protein sequence ID" value="QKX63493.1"/>
    <property type="molecule type" value="Genomic_DNA"/>
</dbReference>
<name>A0A7H8RFZ8_TALRU</name>
<keyword evidence="6" id="KW-0325">Glycoprotein</keyword>
<sequence>MLKFISGLVLYFQSGKQHVAPVTEQTRNERLPELLFANIPQCTLKCIYPQALECGCAYSDFQCICSSIGEIAEDEQVEFCITQCPQNEDQRYAPSRILDFCELLGVEVHLPKYMDQFANLHRRQSDLPITYPDASYTDPVYTDPGYSDPGYSDPAYSSQTTSYILNPATVFITSTSSAKPTSTGTNTDTTTPTSTPAPTNTNPSGNSGSGESSSSSSSSSSSGGLSTGAKAGIGIAVPVAVIILVLGIFLFYRRRKAAKNNNQLDSNGGDPKKSVPFGGVEADAGPPPAEADGNPLNEADSGSILPSPESQNQPRTTVPIYELSGKSTAIRPPPPAALAPHRQNESLNRQYSVTSSTSISRKAVESSPTQTESEIEGGRALSSKDPASAVNDAQPSENINNSEQQSSQQKEPETELNAQTSASVEQNDLQQLEEEMAQVRAQRERLQHLQMLEEREEQLKKQIAARKAAAKSTE</sequence>
<evidence type="ECO:0000256" key="5">
    <source>
        <dbReference type="ARBA" id="ARBA00022525"/>
    </source>
</evidence>
<evidence type="ECO:0000256" key="12">
    <source>
        <dbReference type="ARBA" id="ARBA00023288"/>
    </source>
</evidence>
<dbReference type="Proteomes" id="UP000509510">
    <property type="component" value="Chromosome VI"/>
</dbReference>
<feature type="domain" description="CFEM" evidence="15">
    <location>
        <begin position="37"/>
        <end position="101"/>
    </location>
</feature>
<feature type="transmembrane region" description="Helical" evidence="14">
    <location>
        <begin position="231"/>
        <end position="252"/>
    </location>
</feature>
<feature type="compositionally biased region" description="Low complexity" evidence="13">
    <location>
        <begin position="394"/>
        <end position="409"/>
    </location>
</feature>
<evidence type="ECO:0000256" key="3">
    <source>
        <dbReference type="ARBA" id="ARBA00004613"/>
    </source>
</evidence>
<evidence type="ECO:0000256" key="10">
    <source>
        <dbReference type="ARBA" id="ARBA00023136"/>
    </source>
</evidence>
<dbReference type="GO" id="GO:0071944">
    <property type="term" value="C:cell periphery"/>
    <property type="evidence" value="ECO:0007669"/>
    <property type="project" value="UniProtKB-ARBA"/>
</dbReference>
<reference evidence="17" key="1">
    <citation type="submission" date="2020-06" db="EMBL/GenBank/DDBJ databases">
        <title>A chromosome-scale genome assembly of Talaromyces rugulosus W13939.</title>
        <authorList>
            <person name="Wang B."/>
            <person name="Guo L."/>
            <person name="Ye K."/>
            <person name="Wang L."/>
        </authorList>
    </citation>
    <scope>NUCLEOTIDE SEQUENCE [LARGE SCALE GENOMIC DNA]</scope>
    <source>
        <strain evidence="17">W13939</strain>
    </source>
</reference>
<proteinExistence type="inferred from homology"/>
<keyword evidence="10 14" id="KW-0472">Membrane</keyword>
<keyword evidence="6" id="KW-0336">GPI-anchor</keyword>
<feature type="compositionally biased region" description="Low complexity" evidence="13">
    <location>
        <begin position="278"/>
        <end position="295"/>
    </location>
</feature>
<evidence type="ECO:0000259" key="15">
    <source>
        <dbReference type="Pfam" id="PF05730"/>
    </source>
</evidence>
<keyword evidence="7 14" id="KW-0812">Transmembrane</keyword>
<dbReference type="Pfam" id="PF05730">
    <property type="entry name" value="CFEM"/>
    <property type="match status" value="1"/>
</dbReference>
<feature type="region of interest" description="Disordered" evidence="13">
    <location>
        <begin position="175"/>
        <end position="227"/>
    </location>
</feature>
<gene>
    <name evidence="16" type="ORF">TRUGW13939_10664</name>
</gene>
<feature type="region of interest" description="Disordered" evidence="13">
    <location>
        <begin position="129"/>
        <end position="153"/>
    </location>
</feature>
<comment type="subcellular location">
    <subcellularLocation>
        <location evidence="2">Membrane</location>
        <topology evidence="2">Lipid-anchor</topology>
        <topology evidence="2">GPI-anchor</topology>
    </subcellularLocation>
    <subcellularLocation>
        <location evidence="1">Membrane</location>
        <topology evidence="1">Single-pass membrane protein</topology>
    </subcellularLocation>
    <subcellularLocation>
        <location evidence="3">Secreted</location>
    </subcellularLocation>
</comment>
<evidence type="ECO:0000256" key="13">
    <source>
        <dbReference type="SAM" id="MobiDB-lite"/>
    </source>
</evidence>
<evidence type="ECO:0000313" key="17">
    <source>
        <dbReference type="Proteomes" id="UP000509510"/>
    </source>
</evidence>
<comment type="similarity">
    <text evidence="4">Belongs to the RBT5 family.</text>
</comment>
<feature type="compositionally biased region" description="Polar residues" evidence="13">
    <location>
        <begin position="345"/>
        <end position="372"/>
    </location>
</feature>
<dbReference type="PANTHER" id="PTHR15549">
    <property type="entry name" value="PAIRED IMMUNOGLOBULIN-LIKE TYPE 2 RECEPTOR"/>
    <property type="match status" value="1"/>
</dbReference>
<dbReference type="GO" id="GO:0005576">
    <property type="term" value="C:extracellular region"/>
    <property type="evidence" value="ECO:0007669"/>
    <property type="project" value="UniProtKB-SubCell"/>
</dbReference>
<dbReference type="OrthoDB" id="4367659at2759"/>
<evidence type="ECO:0000256" key="8">
    <source>
        <dbReference type="ARBA" id="ARBA00022729"/>
    </source>
</evidence>
<dbReference type="GO" id="GO:0098552">
    <property type="term" value="C:side of membrane"/>
    <property type="evidence" value="ECO:0007669"/>
    <property type="project" value="UniProtKB-KW"/>
</dbReference>
<evidence type="ECO:0000256" key="1">
    <source>
        <dbReference type="ARBA" id="ARBA00004167"/>
    </source>
</evidence>
<dbReference type="GeneID" id="55998143"/>
<evidence type="ECO:0000256" key="11">
    <source>
        <dbReference type="ARBA" id="ARBA00023157"/>
    </source>
</evidence>
<evidence type="ECO:0000256" key="6">
    <source>
        <dbReference type="ARBA" id="ARBA00022622"/>
    </source>
</evidence>
<dbReference type="AlphaFoldDB" id="A0A7H8RFZ8"/>